<keyword evidence="2" id="KW-0472">Membrane</keyword>
<name>A0ABR5K3L5_9BACI</name>
<keyword evidence="4" id="KW-1185">Reference proteome</keyword>
<evidence type="ECO:0000313" key="3">
    <source>
        <dbReference type="EMBL" id="KOS69316.1"/>
    </source>
</evidence>
<protein>
    <recommendedName>
        <fullName evidence="5">Malate synthase</fullName>
    </recommendedName>
</protein>
<feature type="coiled-coil region" evidence="1">
    <location>
        <begin position="47"/>
        <end position="74"/>
    </location>
</feature>
<feature type="transmembrane region" description="Helical" evidence="2">
    <location>
        <begin position="20"/>
        <end position="43"/>
    </location>
</feature>
<proteinExistence type="predicted"/>
<evidence type="ECO:0000313" key="4">
    <source>
        <dbReference type="Proteomes" id="UP000050668"/>
    </source>
</evidence>
<gene>
    <name evidence="3" type="ORF">AEA09_12600</name>
</gene>
<organism evidence="3 4">
    <name type="scientific">Lysinibacillus contaminans</name>
    <dbReference type="NCBI Taxonomy" id="1293441"/>
    <lineage>
        <taxon>Bacteria</taxon>
        <taxon>Bacillati</taxon>
        <taxon>Bacillota</taxon>
        <taxon>Bacilli</taxon>
        <taxon>Bacillales</taxon>
        <taxon>Bacillaceae</taxon>
        <taxon>Lysinibacillus</taxon>
    </lineage>
</organism>
<evidence type="ECO:0008006" key="5">
    <source>
        <dbReference type="Google" id="ProtNLM"/>
    </source>
</evidence>
<comment type="caution">
    <text evidence="3">The sequence shown here is derived from an EMBL/GenBank/DDBJ whole genome shotgun (WGS) entry which is preliminary data.</text>
</comment>
<evidence type="ECO:0000256" key="1">
    <source>
        <dbReference type="SAM" id="Coils"/>
    </source>
</evidence>
<keyword evidence="1" id="KW-0175">Coiled coil</keyword>
<sequence length="198" mass="22482">MVPEINLLPNLEKKKAAPTLLYALLIGITAIVLAYMIFLYFGAKSDITTLSKQEQELTTQREELQKELDAKNNINAGSLAQSVKFVENVSYPVTPLIAETLVLLPEHTYVRGYTFDEESVTVTIDFETMNDISRYVEKLGTSDYFRDTQVDTIENFEVALGEQTEDKRLEDKFKEIPRYTVTVKLFIDYAYLAKGGKG</sequence>
<dbReference type="Proteomes" id="UP000050668">
    <property type="component" value="Unassembled WGS sequence"/>
</dbReference>
<evidence type="ECO:0000256" key="2">
    <source>
        <dbReference type="SAM" id="Phobius"/>
    </source>
</evidence>
<accession>A0ABR5K3L5</accession>
<reference evidence="4" key="1">
    <citation type="submission" date="2015-07" db="EMBL/GenBank/DDBJ databases">
        <title>Fjat-14205 dsm 2895.</title>
        <authorList>
            <person name="Liu B."/>
            <person name="Wang J."/>
            <person name="Zhu Y."/>
            <person name="Liu G."/>
            <person name="Chen Q."/>
            <person name="Chen Z."/>
            <person name="Lan J."/>
            <person name="Che J."/>
            <person name="Ge C."/>
            <person name="Shi H."/>
            <person name="Pan Z."/>
            <person name="Liu X."/>
        </authorList>
    </citation>
    <scope>NUCLEOTIDE SEQUENCE [LARGE SCALE GENOMIC DNA]</scope>
    <source>
        <strain evidence="4">DSM 25560</strain>
    </source>
</reference>
<dbReference type="RefSeq" id="WP_053584179.1">
    <property type="nucleotide sequence ID" value="NZ_LGRV01000003.1"/>
</dbReference>
<keyword evidence="2" id="KW-1133">Transmembrane helix</keyword>
<dbReference type="EMBL" id="LGRV01000003">
    <property type="protein sequence ID" value="KOS69316.1"/>
    <property type="molecule type" value="Genomic_DNA"/>
</dbReference>
<keyword evidence="2" id="KW-0812">Transmembrane</keyword>